<keyword evidence="2" id="KW-1185">Reference proteome</keyword>
<dbReference type="AlphaFoldDB" id="A0A9P9GWI3"/>
<comment type="caution">
    <text evidence="1">The sequence shown here is derived from an EMBL/GenBank/DDBJ whole genome shotgun (WGS) entry which is preliminary data.</text>
</comment>
<protein>
    <submittedName>
        <fullName evidence="1">Uncharacterized protein</fullName>
    </submittedName>
</protein>
<gene>
    <name evidence="1" type="ORF">B0J15DRAFT_77058</name>
</gene>
<dbReference type="Proteomes" id="UP000736672">
    <property type="component" value="Unassembled WGS sequence"/>
</dbReference>
<accession>A0A9P9GWI3</accession>
<evidence type="ECO:0000313" key="1">
    <source>
        <dbReference type="EMBL" id="KAH7246873.1"/>
    </source>
</evidence>
<proteinExistence type="predicted"/>
<evidence type="ECO:0000313" key="2">
    <source>
        <dbReference type="Proteomes" id="UP000736672"/>
    </source>
</evidence>
<reference evidence="1" key="1">
    <citation type="journal article" date="2021" name="Nat. Commun.">
        <title>Genetic determinants of endophytism in the Arabidopsis root mycobiome.</title>
        <authorList>
            <person name="Mesny F."/>
            <person name="Miyauchi S."/>
            <person name="Thiergart T."/>
            <person name="Pickel B."/>
            <person name="Atanasova L."/>
            <person name="Karlsson M."/>
            <person name="Huettel B."/>
            <person name="Barry K.W."/>
            <person name="Haridas S."/>
            <person name="Chen C."/>
            <person name="Bauer D."/>
            <person name="Andreopoulos W."/>
            <person name="Pangilinan J."/>
            <person name="LaButti K."/>
            <person name="Riley R."/>
            <person name="Lipzen A."/>
            <person name="Clum A."/>
            <person name="Drula E."/>
            <person name="Henrissat B."/>
            <person name="Kohler A."/>
            <person name="Grigoriev I.V."/>
            <person name="Martin F.M."/>
            <person name="Hacquard S."/>
        </authorList>
    </citation>
    <scope>NUCLEOTIDE SEQUENCE</scope>
    <source>
        <strain evidence="1">FSSC 5 MPI-SDFR-AT-0091</strain>
    </source>
</reference>
<name>A0A9P9GWI3_FUSSL</name>
<dbReference type="EMBL" id="JAGTJS010000016">
    <property type="protein sequence ID" value="KAH7246873.1"/>
    <property type="molecule type" value="Genomic_DNA"/>
</dbReference>
<sequence>MPCHAVRVVQCHAMPWLQKPVSSSILSQVINALPALPVPAPCSLTGAAFGCIGSRVLGSSVALTANAPKDGTSQRESFWKSQRAVFLPSGGEPSSWSAAFLQQQDGAGMQARPLGRFPCSPDGSRGCSLLVMIGASRRGWWLRQIHLLLQATWSHALTSPPLKAVLSLVQLESRPSTPWMALPSWCGLVGPSFSVLNRSPVHSCFSARRLSLFLHSPLTCVQGQPQLCLPLSLSLVILVCRVRA</sequence>
<organism evidence="1 2">
    <name type="scientific">Fusarium solani</name>
    <name type="common">Filamentous fungus</name>
    <dbReference type="NCBI Taxonomy" id="169388"/>
    <lineage>
        <taxon>Eukaryota</taxon>
        <taxon>Fungi</taxon>
        <taxon>Dikarya</taxon>
        <taxon>Ascomycota</taxon>
        <taxon>Pezizomycotina</taxon>
        <taxon>Sordariomycetes</taxon>
        <taxon>Hypocreomycetidae</taxon>
        <taxon>Hypocreales</taxon>
        <taxon>Nectriaceae</taxon>
        <taxon>Fusarium</taxon>
        <taxon>Fusarium solani species complex</taxon>
    </lineage>
</organism>